<protein>
    <recommendedName>
        <fullName evidence="5">Probable membrane transporter protein</fullName>
    </recommendedName>
</protein>
<evidence type="ECO:0000256" key="5">
    <source>
        <dbReference type="RuleBase" id="RU363041"/>
    </source>
</evidence>
<feature type="transmembrane region" description="Helical" evidence="5">
    <location>
        <begin position="210"/>
        <end position="231"/>
    </location>
</feature>
<sequence length="293" mass="31233">MNAELITILILGILTVYQIVIFGHDLIVNRNQIKDGNFLVTGVIGFFTNFCDSLGIGSYAPTTMLLKLTKSLKNDKLLPGTLNVACALPVMTEAFLYIGNFKVDGTTLLSMVIAAMIGSFAGAKIVSRLDEKKIEIIVGIALAVTAVLMILSATGVITKLGANNVATGFHGWKLVVACAVNCILGALMSAGIGLYAPCMALVYLLGMNPIVAFPIMMSSCASTMPIAAAEFIKKNEYARMPSIAITLFGCVGVVIAVTFVKSLNLTVLMWLVIAVMIYTSVLMLIEGSKKFRM</sequence>
<feature type="transmembrane region" description="Helical" evidence="5">
    <location>
        <begin position="174"/>
        <end position="204"/>
    </location>
</feature>
<dbReference type="GO" id="GO:0005886">
    <property type="term" value="C:plasma membrane"/>
    <property type="evidence" value="ECO:0007669"/>
    <property type="project" value="UniProtKB-SubCell"/>
</dbReference>
<evidence type="ECO:0000256" key="4">
    <source>
        <dbReference type="ARBA" id="ARBA00023136"/>
    </source>
</evidence>
<evidence type="ECO:0000256" key="3">
    <source>
        <dbReference type="ARBA" id="ARBA00022989"/>
    </source>
</evidence>
<evidence type="ECO:0000256" key="2">
    <source>
        <dbReference type="ARBA" id="ARBA00022692"/>
    </source>
</evidence>
<accession>A0A0R1WBW1</accession>
<proteinExistence type="inferred from homology"/>
<feature type="transmembrane region" description="Helical" evidence="5">
    <location>
        <begin position="267"/>
        <end position="285"/>
    </location>
</feature>
<comment type="caution">
    <text evidence="6">The sequence shown here is derived from an EMBL/GenBank/DDBJ whole genome shotgun (WGS) entry which is preliminary data.</text>
</comment>
<keyword evidence="4 5" id="KW-0472">Membrane</keyword>
<reference evidence="6 7" key="1">
    <citation type="journal article" date="2015" name="Genome Announc.">
        <title>Expanding the biotechnology potential of lactobacilli through comparative genomics of 213 strains and associated genera.</title>
        <authorList>
            <person name="Sun Z."/>
            <person name="Harris H.M."/>
            <person name="McCann A."/>
            <person name="Guo C."/>
            <person name="Argimon S."/>
            <person name="Zhang W."/>
            <person name="Yang X."/>
            <person name="Jeffery I.B."/>
            <person name="Cooney J.C."/>
            <person name="Kagawa T.F."/>
            <person name="Liu W."/>
            <person name="Song Y."/>
            <person name="Salvetti E."/>
            <person name="Wrobel A."/>
            <person name="Rasinkangas P."/>
            <person name="Parkhill J."/>
            <person name="Rea M.C."/>
            <person name="O'Sullivan O."/>
            <person name="Ritari J."/>
            <person name="Douillard F.P."/>
            <person name="Paul Ross R."/>
            <person name="Yang R."/>
            <person name="Briner A.E."/>
            <person name="Felis G.E."/>
            <person name="de Vos W.M."/>
            <person name="Barrangou R."/>
            <person name="Klaenhammer T.R."/>
            <person name="Caufield P.W."/>
            <person name="Cui Y."/>
            <person name="Zhang H."/>
            <person name="O'Toole P.W."/>
        </authorList>
    </citation>
    <scope>NUCLEOTIDE SEQUENCE [LARGE SCALE GENOMIC DNA]</scope>
    <source>
        <strain evidence="6 7">DSM 4864</strain>
    </source>
</reference>
<dbReference type="RefSeq" id="WP_056984479.1">
    <property type="nucleotide sequence ID" value="NZ_AZGE01000012.1"/>
</dbReference>
<keyword evidence="3 5" id="KW-1133">Transmembrane helix</keyword>
<feature type="transmembrane region" description="Helical" evidence="5">
    <location>
        <begin position="38"/>
        <end position="60"/>
    </location>
</feature>
<evidence type="ECO:0000313" key="6">
    <source>
        <dbReference type="EMBL" id="KRM15335.1"/>
    </source>
</evidence>
<dbReference type="PATRIC" id="fig|1423779.3.peg.386"/>
<dbReference type="PANTHER" id="PTHR43483">
    <property type="entry name" value="MEMBRANE TRANSPORTER PROTEIN HI_0806-RELATED"/>
    <property type="match status" value="1"/>
</dbReference>
<feature type="transmembrane region" description="Helical" evidence="5">
    <location>
        <begin position="137"/>
        <end position="162"/>
    </location>
</feature>
<dbReference type="PANTHER" id="PTHR43483:SF3">
    <property type="entry name" value="MEMBRANE TRANSPORTER PROTEIN HI_0806-RELATED"/>
    <property type="match status" value="1"/>
</dbReference>
<keyword evidence="5" id="KW-1003">Cell membrane</keyword>
<gene>
    <name evidence="6" type="ORF">FC49_GL000381</name>
</gene>
<comment type="subcellular location">
    <subcellularLocation>
        <location evidence="5">Cell membrane</location>
        <topology evidence="5">Multi-pass membrane protein</topology>
    </subcellularLocation>
    <subcellularLocation>
        <location evidence="1">Membrane</location>
        <topology evidence="1">Multi-pass membrane protein</topology>
    </subcellularLocation>
</comment>
<keyword evidence="2 5" id="KW-0812">Transmembrane</keyword>
<dbReference type="EMBL" id="AZGE01000012">
    <property type="protein sequence ID" value="KRM15335.1"/>
    <property type="molecule type" value="Genomic_DNA"/>
</dbReference>
<evidence type="ECO:0000313" key="7">
    <source>
        <dbReference type="Proteomes" id="UP000050973"/>
    </source>
</evidence>
<dbReference type="Proteomes" id="UP000050973">
    <property type="component" value="Unassembled WGS sequence"/>
</dbReference>
<feature type="transmembrane region" description="Helical" evidence="5">
    <location>
        <begin position="243"/>
        <end position="261"/>
    </location>
</feature>
<dbReference type="Pfam" id="PF01925">
    <property type="entry name" value="TauE"/>
    <property type="match status" value="1"/>
</dbReference>
<name>A0A0R1WBW1_9LACO</name>
<organism evidence="6 7">
    <name type="scientific">Limosilactobacillus oris DSM 4864</name>
    <dbReference type="NCBI Taxonomy" id="1423779"/>
    <lineage>
        <taxon>Bacteria</taxon>
        <taxon>Bacillati</taxon>
        <taxon>Bacillota</taxon>
        <taxon>Bacilli</taxon>
        <taxon>Lactobacillales</taxon>
        <taxon>Lactobacillaceae</taxon>
        <taxon>Limosilactobacillus</taxon>
    </lineage>
</organism>
<feature type="transmembrane region" description="Helical" evidence="5">
    <location>
        <begin position="80"/>
        <end position="99"/>
    </location>
</feature>
<dbReference type="InterPro" id="IPR002781">
    <property type="entry name" value="TM_pro_TauE-like"/>
</dbReference>
<feature type="transmembrane region" description="Helical" evidence="5">
    <location>
        <begin position="106"/>
        <end position="125"/>
    </location>
</feature>
<evidence type="ECO:0000256" key="1">
    <source>
        <dbReference type="ARBA" id="ARBA00004141"/>
    </source>
</evidence>
<comment type="similarity">
    <text evidence="5">Belongs to the 4-toluene sulfonate uptake permease (TSUP) (TC 2.A.102) family.</text>
</comment>
<feature type="transmembrane region" description="Helical" evidence="5">
    <location>
        <begin position="6"/>
        <end position="26"/>
    </location>
</feature>
<dbReference type="AlphaFoldDB" id="A0A0R1WBW1"/>